<dbReference type="SUPFAM" id="SSF56300">
    <property type="entry name" value="Metallo-dependent phosphatases"/>
    <property type="match status" value="1"/>
</dbReference>
<protein>
    <submittedName>
        <fullName evidence="2">Ser/Thr protein phosphatase</fullName>
    </submittedName>
</protein>
<keyword evidence="3" id="KW-1185">Reference proteome</keyword>
<dbReference type="OrthoDB" id="550558at2759"/>
<sequence length="300" mass="33474">MPALQNIIPRLRDALTPARGPLVQIMSDLHLEVGQQYQTFDFPVAGNFLILAGDIGRLTDYEGYRVFLERQVQRFAKVFLVLGNHEFFELGYEEGISKAEQLSQEPSLQDKLVLLNQQVWVDETSGAIIMGCTLWSSVPDSARDMVESKVSDYKKISGWSVDKHNQRHAKEAAWLGSELASLSNARAHVVGGRDVLVVTHHAPSLTGTSAPEHANNPWTPAFATDLLPGLNTDRVKTWVFGHTHHTTELFCDGVRLVANQRGYVFPGSKKPETGQDASKWPWTRKSDTSRFDAGRVVRLL</sequence>
<dbReference type="AlphaFoldDB" id="A0A2P5HUQ9"/>
<dbReference type="PANTHER" id="PTHR37844:SF2">
    <property type="entry name" value="SER_THR PROTEIN PHOSPHATASE SUPERFAMILY (AFU_ORTHOLOGUE AFUA_1G14840)"/>
    <property type="match status" value="1"/>
</dbReference>
<reference evidence="2" key="1">
    <citation type="submission" date="2017-09" db="EMBL/GenBank/DDBJ databases">
        <title>Polyketide synthases of a Diaporthe helianthi virulent isolate.</title>
        <authorList>
            <person name="Baroncelli R."/>
        </authorList>
    </citation>
    <scope>NUCLEOTIDE SEQUENCE [LARGE SCALE GENOMIC DNA]</scope>
    <source>
        <strain evidence="2">7/96</strain>
    </source>
</reference>
<proteinExistence type="predicted"/>
<dbReference type="Proteomes" id="UP000094444">
    <property type="component" value="Unassembled WGS sequence"/>
</dbReference>
<feature type="domain" description="Calcineurin-like phosphoesterase" evidence="1">
    <location>
        <begin position="25"/>
        <end position="245"/>
    </location>
</feature>
<accession>A0A2P5HUQ9</accession>
<comment type="caution">
    <text evidence="2">The sequence shown here is derived from an EMBL/GenBank/DDBJ whole genome shotgun (WGS) entry which is preliminary data.</text>
</comment>
<evidence type="ECO:0000313" key="2">
    <source>
        <dbReference type="EMBL" id="POS73988.1"/>
    </source>
</evidence>
<dbReference type="InterPro" id="IPR029052">
    <property type="entry name" value="Metallo-depent_PP-like"/>
</dbReference>
<name>A0A2P5HUQ9_DIAHE</name>
<dbReference type="Pfam" id="PF00149">
    <property type="entry name" value="Metallophos"/>
    <property type="match status" value="1"/>
</dbReference>
<dbReference type="Gene3D" id="3.60.21.10">
    <property type="match status" value="1"/>
</dbReference>
<dbReference type="GO" id="GO:0016787">
    <property type="term" value="F:hydrolase activity"/>
    <property type="evidence" value="ECO:0007669"/>
    <property type="project" value="InterPro"/>
</dbReference>
<evidence type="ECO:0000259" key="1">
    <source>
        <dbReference type="Pfam" id="PF00149"/>
    </source>
</evidence>
<dbReference type="EMBL" id="MAVT02000700">
    <property type="protein sequence ID" value="POS73988.1"/>
    <property type="molecule type" value="Genomic_DNA"/>
</dbReference>
<organism evidence="2 3">
    <name type="scientific">Diaporthe helianthi</name>
    <dbReference type="NCBI Taxonomy" id="158607"/>
    <lineage>
        <taxon>Eukaryota</taxon>
        <taxon>Fungi</taxon>
        <taxon>Dikarya</taxon>
        <taxon>Ascomycota</taxon>
        <taxon>Pezizomycotina</taxon>
        <taxon>Sordariomycetes</taxon>
        <taxon>Sordariomycetidae</taxon>
        <taxon>Diaporthales</taxon>
        <taxon>Diaporthaceae</taxon>
        <taxon>Diaporthe</taxon>
    </lineage>
</organism>
<dbReference type="InterPro" id="IPR004843">
    <property type="entry name" value="Calcineurin-like_PHP"/>
</dbReference>
<evidence type="ECO:0000313" key="3">
    <source>
        <dbReference type="Proteomes" id="UP000094444"/>
    </source>
</evidence>
<gene>
    <name evidence="2" type="ORF">DHEL01_v207611</name>
</gene>
<dbReference type="InParanoid" id="A0A2P5HUQ9"/>
<dbReference type="PANTHER" id="PTHR37844">
    <property type="entry name" value="SER/THR PROTEIN PHOSPHATASE SUPERFAMILY (AFU_ORTHOLOGUE AFUA_1G14840)"/>
    <property type="match status" value="1"/>
</dbReference>